<evidence type="ECO:0000313" key="2">
    <source>
        <dbReference type="Proteomes" id="UP000260773"/>
    </source>
</evidence>
<sequence>MKKQLKKPFLMMAVTALVLVGTLKVGGAMAYFTTYSTASGSVQMNMGFTQTIPHEEVDSRGKHVSVENTGDYDCFVRVRAFAPSDITLSYQPEDSGWTDGGDGFWYYDQILPAGETTATKLNVSYTFPATDSEDAPAEFNVIVVEECTPVLYKADGTAYADWNNVITADTAE</sequence>
<evidence type="ECO:0008006" key="3">
    <source>
        <dbReference type="Google" id="ProtNLM"/>
    </source>
</evidence>
<dbReference type="Proteomes" id="UP000260773">
    <property type="component" value="Unassembled WGS sequence"/>
</dbReference>
<reference evidence="1 2" key="1">
    <citation type="submission" date="2018-08" db="EMBL/GenBank/DDBJ databases">
        <title>A genome reference for cultivated species of the human gut microbiota.</title>
        <authorList>
            <person name="Zou Y."/>
            <person name="Xue W."/>
            <person name="Luo G."/>
        </authorList>
    </citation>
    <scope>NUCLEOTIDE SEQUENCE [LARGE SCALE GENOMIC DNA]</scope>
    <source>
        <strain evidence="1 2">AF45-17</strain>
    </source>
</reference>
<protein>
    <recommendedName>
        <fullName evidence="3">SipW-cognate class signal peptide</fullName>
    </recommendedName>
</protein>
<dbReference type="EMBL" id="QVEP01000017">
    <property type="protein sequence ID" value="RGB79869.1"/>
    <property type="molecule type" value="Genomic_DNA"/>
</dbReference>
<comment type="caution">
    <text evidence="1">The sequence shown here is derived from an EMBL/GenBank/DDBJ whole genome shotgun (WGS) entry which is preliminary data.</text>
</comment>
<name>A0A3E2TNA9_9FIRM</name>
<proteinExistence type="predicted"/>
<evidence type="ECO:0000313" key="1">
    <source>
        <dbReference type="EMBL" id="RGB79869.1"/>
    </source>
</evidence>
<dbReference type="AlphaFoldDB" id="A0A3E2TNA9"/>
<dbReference type="RefSeq" id="WP_015514968.1">
    <property type="nucleotide sequence ID" value="NZ_JAJCNA010000002.1"/>
</dbReference>
<gene>
    <name evidence="1" type="ORF">DW070_08615</name>
</gene>
<organism evidence="1 2">
    <name type="scientific">Coprococcus catus</name>
    <dbReference type="NCBI Taxonomy" id="116085"/>
    <lineage>
        <taxon>Bacteria</taxon>
        <taxon>Bacillati</taxon>
        <taxon>Bacillota</taxon>
        <taxon>Clostridia</taxon>
        <taxon>Lachnospirales</taxon>
        <taxon>Lachnospiraceae</taxon>
        <taxon>Coprococcus</taxon>
    </lineage>
</organism>
<accession>A0A3E2TNA9</accession>